<proteinExistence type="predicted"/>
<sequence>MTLRYVSGGEEEAKERSSATLWMSAALKHQEQQQSLVKTAIALLDKFNTGKQGLDDFIKNASEDLQNEDAQDKTFILDLIVGCTEYKKVLDAVVDVFYSQNFTWINRRDRSQFVVICYLTTFVLNDIGFQRFSDIIKSLDARKMYTFLHFFSTNLTTWIQEEWNKIYDASYVEKHWIGPLLKWHPDIEILVDHLAVRMSCMSQAKKPPVKITKPQEFSLTKPKPRPLPMPELIPLQEKSKPVPQSTYQAPKEARIIEEMKQKNHQRTEELMHEANMKLFRVGNPQKSERTVQVMSQIQEELNSKYKFKFYSSGPPPSTKISSCPVKLNSAAALRQEALRNRLREKELQRLEHLAKGALEASTFYQWQKEMREKDLQEELERIECRRLEGHISYDAAVRARALVMERNQKSAQLKKEETAELMRRYADKRLQEEKEIRDLVQQVAEGHKNSKAAKEKIQKFKQSIVKEVSGQTQELLQQALEDAQAEMSRRFEIIREIRIMESMPHIRINYFDETETAGHQLLAEMSMAELKERLSRLKVIQQAEVHEKRRQILEVKETKKRLHLERMENNDLYWKAMAQAAVARREEEKAMKSRHKQYTMPSDKILALRKQHEELRQERQRLKEIDRSKATNVRHVTKSTPVQQANTKKSWKELQLSLERHIQEAS</sequence>
<dbReference type="PANTHER" id="PTHR34649:SF1">
    <property type="entry name" value="CILIA- AND FLAGELLA-ASSOCIATED PROTEIN 99"/>
    <property type="match status" value="1"/>
</dbReference>
<evidence type="ECO:0000313" key="2">
    <source>
        <dbReference type="EMBL" id="KAG7510190.1"/>
    </source>
</evidence>
<gene>
    <name evidence="2" type="ORF">JOB18_015627</name>
</gene>
<accession>A0AAV6RXV6</accession>
<keyword evidence="3" id="KW-1185">Reference proteome</keyword>
<evidence type="ECO:0000313" key="3">
    <source>
        <dbReference type="Proteomes" id="UP000693946"/>
    </source>
</evidence>
<dbReference type="Proteomes" id="UP000693946">
    <property type="component" value="Linkage Group LG16"/>
</dbReference>
<dbReference type="EMBL" id="JAGKHQ010000008">
    <property type="protein sequence ID" value="KAG7510190.1"/>
    <property type="molecule type" value="Genomic_DNA"/>
</dbReference>
<evidence type="ECO:0000256" key="1">
    <source>
        <dbReference type="SAM" id="MobiDB-lite"/>
    </source>
</evidence>
<dbReference type="PANTHER" id="PTHR34649">
    <property type="entry name" value="CILIA- AND FLAGELLA-ASSOCIATED PROTEIN 99"/>
    <property type="match status" value="1"/>
</dbReference>
<organism evidence="2 3">
    <name type="scientific">Solea senegalensis</name>
    <name type="common">Senegalese sole</name>
    <dbReference type="NCBI Taxonomy" id="28829"/>
    <lineage>
        <taxon>Eukaryota</taxon>
        <taxon>Metazoa</taxon>
        <taxon>Chordata</taxon>
        <taxon>Craniata</taxon>
        <taxon>Vertebrata</taxon>
        <taxon>Euteleostomi</taxon>
        <taxon>Actinopterygii</taxon>
        <taxon>Neopterygii</taxon>
        <taxon>Teleostei</taxon>
        <taxon>Neoteleostei</taxon>
        <taxon>Acanthomorphata</taxon>
        <taxon>Carangaria</taxon>
        <taxon>Pleuronectiformes</taxon>
        <taxon>Pleuronectoidei</taxon>
        <taxon>Soleidae</taxon>
        <taxon>Solea</taxon>
    </lineage>
</organism>
<feature type="compositionally biased region" description="Basic and acidic residues" evidence="1">
    <location>
        <begin position="620"/>
        <end position="629"/>
    </location>
</feature>
<dbReference type="InterPro" id="IPR039341">
    <property type="entry name" value="CFAP99"/>
</dbReference>
<feature type="region of interest" description="Disordered" evidence="1">
    <location>
        <begin position="620"/>
        <end position="649"/>
    </location>
</feature>
<dbReference type="AlphaFoldDB" id="A0AAV6RXV6"/>
<name>A0AAV6RXV6_SOLSE</name>
<evidence type="ECO:0008006" key="4">
    <source>
        <dbReference type="Google" id="ProtNLM"/>
    </source>
</evidence>
<feature type="compositionally biased region" description="Polar residues" evidence="1">
    <location>
        <begin position="638"/>
        <end position="648"/>
    </location>
</feature>
<comment type="caution">
    <text evidence="2">The sequence shown here is derived from an EMBL/GenBank/DDBJ whole genome shotgun (WGS) entry which is preliminary data.</text>
</comment>
<reference evidence="2 3" key="1">
    <citation type="journal article" date="2021" name="Sci. Rep.">
        <title>Chromosome anchoring in Senegalese sole (Solea senegalensis) reveals sex-associated markers and genome rearrangements in flatfish.</title>
        <authorList>
            <person name="Guerrero-Cozar I."/>
            <person name="Gomez-Garrido J."/>
            <person name="Berbel C."/>
            <person name="Martinez-Blanch J.F."/>
            <person name="Alioto T."/>
            <person name="Claros M.G."/>
            <person name="Gagnaire P.A."/>
            <person name="Manchado M."/>
        </authorList>
    </citation>
    <scope>NUCLEOTIDE SEQUENCE [LARGE SCALE GENOMIC DNA]</scope>
    <source>
        <strain evidence="2">Sse05_10M</strain>
    </source>
</reference>
<protein>
    <recommendedName>
        <fullName evidence="4">Cilia and flagella associated protein 99</fullName>
    </recommendedName>
</protein>